<proteinExistence type="inferred from homology"/>
<evidence type="ECO:0000313" key="9">
    <source>
        <dbReference type="Proteomes" id="UP000249363"/>
    </source>
</evidence>
<protein>
    <recommendedName>
        <fullName evidence="10">Allantoin permease</fullName>
    </recommendedName>
</protein>
<evidence type="ECO:0000256" key="2">
    <source>
        <dbReference type="ARBA" id="ARBA00008974"/>
    </source>
</evidence>
<comment type="subcellular location">
    <subcellularLocation>
        <location evidence="1">Membrane</location>
        <topology evidence="1">Multi-pass membrane protein</topology>
    </subcellularLocation>
</comment>
<name>A0A364KNV5_TALAM</name>
<dbReference type="InterPro" id="IPR001248">
    <property type="entry name" value="Pur-cyt_permease"/>
</dbReference>
<feature type="transmembrane region" description="Helical" evidence="7">
    <location>
        <begin position="344"/>
        <end position="362"/>
    </location>
</feature>
<dbReference type="PANTHER" id="PTHR30618">
    <property type="entry name" value="NCS1 FAMILY PURINE/PYRIMIDINE TRANSPORTER"/>
    <property type="match status" value="1"/>
</dbReference>
<evidence type="ECO:0000256" key="7">
    <source>
        <dbReference type="SAM" id="Phobius"/>
    </source>
</evidence>
<comment type="similarity">
    <text evidence="2">Belongs to the purine-cytosine permease (2.A.39) family.</text>
</comment>
<feature type="transmembrane region" description="Helical" evidence="7">
    <location>
        <begin position="463"/>
        <end position="481"/>
    </location>
</feature>
<feature type="transmembrane region" description="Helical" evidence="7">
    <location>
        <begin position="408"/>
        <end position="433"/>
    </location>
</feature>
<evidence type="ECO:0000256" key="5">
    <source>
        <dbReference type="ARBA" id="ARBA00023136"/>
    </source>
</evidence>
<evidence type="ECO:0000313" key="8">
    <source>
        <dbReference type="EMBL" id="RAO65191.1"/>
    </source>
</evidence>
<dbReference type="PANTHER" id="PTHR30618:SF0">
    <property type="entry name" value="PURINE-URACIL PERMEASE NCS1"/>
    <property type="match status" value="1"/>
</dbReference>
<dbReference type="AlphaFoldDB" id="A0A364KNV5"/>
<evidence type="ECO:0000256" key="6">
    <source>
        <dbReference type="SAM" id="MobiDB-lite"/>
    </source>
</evidence>
<feature type="compositionally biased region" description="Basic and acidic residues" evidence="6">
    <location>
        <begin position="20"/>
        <end position="30"/>
    </location>
</feature>
<organism evidence="8 9">
    <name type="scientific">Talaromyces amestolkiae</name>
    <dbReference type="NCBI Taxonomy" id="1196081"/>
    <lineage>
        <taxon>Eukaryota</taxon>
        <taxon>Fungi</taxon>
        <taxon>Dikarya</taxon>
        <taxon>Ascomycota</taxon>
        <taxon>Pezizomycotina</taxon>
        <taxon>Eurotiomycetes</taxon>
        <taxon>Eurotiomycetidae</taxon>
        <taxon>Eurotiales</taxon>
        <taxon>Trichocomaceae</taxon>
        <taxon>Talaromyces</taxon>
        <taxon>Talaromyces sect. Talaromyces</taxon>
    </lineage>
</organism>
<feature type="transmembrane region" description="Helical" evidence="7">
    <location>
        <begin position="52"/>
        <end position="71"/>
    </location>
</feature>
<dbReference type="GO" id="GO:0015205">
    <property type="term" value="F:nucleobase transmembrane transporter activity"/>
    <property type="evidence" value="ECO:0007669"/>
    <property type="project" value="TreeGrafter"/>
</dbReference>
<keyword evidence="5 7" id="KW-0472">Membrane</keyword>
<dbReference type="Pfam" id="PF02133">
    <property type="entry name" value="Transp_cyt_pur"/>
    <property type="match status" value="1"/>
</dbReference>
<feature type="transmembrane region" description="Helical" evidence="7">
    <location>
        <begin position="294"/>
        <end position="315"/>
    </location>
</feature>
<feature type="transmembrane region" description="Helical" evidence="7">
    <location>
        <begin position="124"/>
        <end position="146"/>
    </location>
</feature>
<feature type="transmembrane region" description="Helical" evidence="7">
    <location>
        <begin position="212"/>
        <end position="230"/>
    </location>
</feature>
<reference evidence="8 9" key="1">
    <citation type="journal article" date="2017" name="Biotechnol. Biofuels">
        <title>Differential beta-glucosidase expression as a function of carbon source availability in Talaromyces amestolkiae: a genomic and proteomic approach.</title>
        <authorList>
            <person name="de Eugenio L.I."/>
            <person name="Mendez-Liter J.A."/>
            <person name="Nieto-Dominguez M."/>
            <person name="Alonso L."/>
            <person name="Gil-Munoz J."/>
            <person name="Barriuso J."/>
            <person name="Prieto A."/>
            <person name="Martinez M.J."/>
        </authorList>
    </citation>
    <scope>NUCLEOTIDE SEQUENCE [LARGE SCALE GENOMIC DNA]</scope>
    <source>
        <strain evidence="8 9">CIB</strain>
    </source>
</reference>
<dbReference type="OrthoDB" id="2018619at2759"/>
<dbReference type="RefSeq" id="XP_040729708.1">
    <property type="nucleotide sequence ID" value="XM_040873214.1"/>
</dbReference>
<keyword evidence="4 7" id="KW-1133">Transmembrane helix</keyword>
<sequence>MASSRTPFTHRTQQILDKLKVSNDSDKSEESGQFGKWSNKDLDPSPPSQRIWSAWSFFAFQFSIAFSPTTYNAGASLYAIGLNWWTIFIASIIVSIMIAILLFLNARGPARYHIGYPTLVRASAGIYGSLVFIFIRGVVAILYMSIQTYYASEFLAVMLRCVFGHRWTDFPNHLPASAAITSANLLAFGLLWLIQFPFAFVHPSKMSRVFQIKSVIAPIGLIVTMIWALVRKKASSHGADFNGLSSKTVSGAALGWSFMKAINSIVSNVIPPLVNIADLARYVQKPRDTLPMPIGLVVSKPLVVFLGMVITAAGYKQFGEAYWNLWDFYSSVLDHYWSPGARTLVFLAAGIQAFATFVTNFTSNSIPVGCDLTGLFPRHFTIVRGQVLCFILAWVCVPWKLTHSATSFLNFLGSYLCFICPIVACMIVDYWLIRKGNLHVPSLYKPSDDSIYHYTHGFNPRAFIAWIVAIALVIPGVASVLSPGSIGPAAVKIYNMGFLLSTIVAGVVYYLACRIWPVAIYPAEMDARDKSWEAMGYTEGFFAEDEVVPEYLREKVFDRGNDGRVYVETKEAALDDGDGHPTRWV</sequence>
<dbReference type="GeneID" id="63790420"/>
<dbReference type="CDD" id="cd11482">
    <property type="entry name" value="SLC-NCS1sbd_NRT1-like"/>
    <property type="match status" value="1"/>
</dbReference>
<evidence type="ECO:0000256" key="3">
    <source>
        <dbReference type="ARBA" id="ARBA00022692"/>
    </source>
</evidence>
<accession>A0A364KNV5</accession>
<evidence type="ECO:0008006" key="10">
    <source>
        <dbReference type="Google" id="ProtNLM"/>
    </source>
</evidence>
<gene>
    <name evidence="8" type="ORF">BHQ10_001203</name>
</gene>
<dbReference type="GO" id="GO:0005886">
    <property type="term" value="C:plasma membrane"/>
    <property type="evidence" value="ECO:0007669"/>
    <property type="project" value="TreeGrafter"/>
</dbReference>
<dbReference type="Gene3D" id="1.10.4160.10">
    <property type="entry name" value="Hydantoin permease"/>
    <property type="match status" value="1"/>
</dbReference>
<evidence type="ECO:0000256" key="4">
    <source>
        <dbReference type="ARBA" id="ARBA00022989"/>
    </source>
</evidence>
<feature type="transmembrane region" description="Helical" evidence="7">
    <location>
        <begin position="176"/>
        <end position="200"/>
    </location>
</feature>
<dbReference type="Proteomes" id="UP000249363">
    <property type="component" value="Unassembled WGS sequence"/>
</dbReference>
<evidence type="ECO:0000256" key="1">
    <source>
        <dbReference type="ARBA" id="ARBA00004141"/>
    </source>
</evidence>
<comment type="caution">
    <text evidence="8">The sequence shown here is derived from an EMBL/GenBank/DDBJ whole genome shotgun (WGS) entry which is preliminary data.</text>
</comment>
<feature type="transmembrane region" description="Helical" evidence="7">
    <location>
        <begin position="83"/>
        <end position="104"/>
    </location>
</feature>
<feature type="region of interest" description="Disordered" evidence="6">
    <location>
        <begin position="20"/>
        <end position="44"/>
    </location>
</feature>
<feature type="transmembrane region" description="Helical" evidence="7">
    <location>
        <begin position="493"/>
        <end position="512"/>
    </location>
</feature>
<feature type="transmembrane region" description="Helical" evidence="7">
    <location>
        <begin position="382"/>
        <end position="401"/>
    </location>
</feature>
<dbReference type="EMBL" id="MIKG01000001">
    <property type="protein sequence ID" value="RAO65191.1"/>
    <property type="molecule type" value="Genomic_DNA"/>
</dbReference>
<dbReference type="InterPro" id="IPR045225">
    <property type="entry name" value="Uracil/uridine/allantoin_perm"/>
</dbReference>
<keyword evidence="9" id="KW-1185">Reference proteome</keyword>
<keyword evidence="3 7" id="KW-0812">Transmembrane</keyword>